<dbReference type="GO" id="GO:0016491">
    <property type="term" value="F:oxidoreductase activity"/>
    <property type="evidence" value="ECO:0007669"/>
    <property type="project" value="UniProtKB-KW"/>
</dbReference>
<dbReference type="FunFam" id="3.40.50.720:FF:000084">
    <property type="entry name" value="Short-chain dehydrogenase reductase"/>
    <property type="match status" value="1"/>
</dbReference>
<dbReference type="PRINTS" id="PR00080">
    <property type="entry name" value="SDRFAMILY"/>
</dbReference>
<dbReference type="SUPFAM" id="SSF51735">
    <property type="entry name" value="NAD(P)-binding Rossmann-fold domains"/>
    <property type="match status" value="1"/>
</dbReference>
<dbReference type="AlphaFoldDB" id="A0A934MI49"/>
<name>A0A934MI49_9HYPH</name>
<dbReference type="PANTHER" id="PTHR24321">
    <property type="entry name" value="DEHYDROGENASES, SHORT CHAIN"/>
    <property type="match status" value="1"/>
</dbReference>
<protein>
    <submittedName>
        <fullName evidence="3">SDR family oxidoreductase</fullName>
    </submittedName>
</protein>
<accession>A0A934MI49</accession>
<proteinExistence type="inferred from homology"/>
<dbReference type="CDD" id="cd05233">
    <property type="entry name" value="SDR_c"/>
    <property type="match status" value="1"/>
</dbReference>
<dbReference type="PRINTS" id="PR00081">
    <property type="entry name" value="GDHRDH"/>
</dbReference>
<dbReference type="InterPro" id="IPR020904">
    <property type="entry name" value="Sc_DH/Rdtase_CS"/>
</dbReference>
<dbReference type="PROSITE" id="PS00061">
    <property type="entry name" value="ADH_SHORT"/>
    <property type="match status" value="1"/>
</dbReference>
<dbReference type="RefSeq" id="WP_198882707.1">
    <property type="nucleotide sequence ID" value="NZ_JAEKJA010000011.1"/>
</dbReference>
<dbReference type="PANTHER" id="PTHR24321:SF8">
    <property type="entry name" value="ESTRADIOL 17-BETA-DEHYDROGENASE 8-RELATED"/>
    <property type="match status" value="1"/>
</dbReference>
<dbReference type="Proteomes" id="UP000609531">
    <property type="component" value="Unassembled WGS sequence"/>
</dbReference>
<dbReference type="Pfam" id="PF13561">
    <property type="entry name" value="adh_short_C2"/>
    <property type="match status" value="1"/>
</dbReference>
<dbReference type="Gene3D" id="3.40.50.720">
    <property type="entry name" value="NAD(P)-binding Rossmann-like Domain"/>
    <property type="match status" value="1"/>
</dbReference>
<gene>
    <name evidence="3" type="ORF">JCR33_13930</name>
</gene>
<evidence type="ECO:0000256" key="2">
    <source>
        <dbReference type="ARBA" id="ARBA00023002"/>
    </source>
</evidence>
<evidence type="ECO:0000256" key="1">
    <source>
        <dbReference type="ARBA" id="ARBA00006484"/>
    </source>
</evidence>
<dbReference type="EMBL" id="JAEKJA010000011">
    <property type="protein sequence ID" value="MBJ3776801.1"/>
    <property type="molecule type" value="Genomic_DNA"/>
</dbReference>
<reference evidence="3" key="1">
    <citation type="submission" date="2020-12" db="EMBL/GenBank/DDBJ databases">
        <title>Bacterial taxonomy.</title>
        <authorList>
            <person name="Pan X."/>
        </authorList>
    </citation>
    <scope>NUCLEOTIDE SEQUENCE</scope>
    <source>
        <strain evidence="3">B2012</strain>
    </source>
</reference>
<comment type="similarity">
    <text evidence="1">Belongs to the short-chain dehydrogenases/reductases (SDR) family.</text>
</comment>
<keyword evidence="2" id="KW-0560">Oxidoreductase</keyword>
<sequence length="244" mass="24567">MGLSSGRRVLVTGAAGGIGAALMAAFAREGAIGVGLDLTTPEVPDGWIGLAADVTDSAGVTRTIGEAARRLGGLDVLIPNAAFAPPWADIGTICDADWEVAFAVNVRGAMATIRAGAPLLPDGGVVVVMASLNAWRAEAGQGVYTATKHAVLGLTRAAARDLGPRGIRVNAIAPGPIATPALLARMRRRLGSEVEVEAALRTFAGRTALGRLATAEDVANTAVFLAADLANGITGQMLAVDGGI</sequence>
<dbReference type="InterPro" id="IPR036291">
    <property type="entry name" value="NAD(P)-bd_dom_sf"/>
</dbReference>
<dbReference type="InterPro" id="IPR002347">
    <property type="entry name" value="SDR_fam"/>
</dbReference>
<keyword evidence="4" id="KW-1185">Reference proteome</keyword>
<evidence type="ECO:0000313" key="3">
    <source>
        <dbReference type="EMBL" id="MBJ3776801.1"/>
    </source>
</evidence>
<evidence type="ECO:0000313" key="4">
    <source>
        <dbReference type="Proteomes" id="UP000609531"/>
    </source>
</evidence>
<comment type="caution">
    <text evidence="3">The sequence shown here is derived from an EMBL/GenBank/DDBJ whole genome shotgun (WGS) entry which is preliminary data.</text>
</comment>
<organism evidence="3 4">
    <name type="scientific">Acuticoccus mangrovi</name>
    <dbReference type="NCBI Taxonomy" id="2796142"/>
    <lineage>
        <taxon>Bacteria</taxon>
        <taxon>Pseudomonadati</taxon>
        <taxon>Pseudomonadota</taxon>
        <taxon>Alphaproteobacteria</taxon>
        <taxon>Hyphomicrobiales</taxon>
        <taxon>Amorphaceae</taxon>
        <taxon>Acuticoccus</taxon>
    </lineage>
</organism>